<evidence type="ECO:0000313" key="3">
    <source>
        <dbReference type="EMBL" id="SSW69797.1"/>
    </source>
</evidence>
<dbReference type="InterPro" id="IPR042099">
    <property type="entry name" value="ANL_N_sf"/>
</dbReference>
<dbReference type="OrthoDB" id="9766486at2"/>
<dbReference type="RefSeq" id="WP_129529442.1">
    <property type="nucleotide sequence ID" value="NZ_UFQB01000021.1"/>
</dbReference>
<keyword evidence="4" id="KW-1185">Reference proteome</keyword>
<dbReference type="InterPro" id="IPR050237">
    <property type="entry name" value="ATP-dep_AMP-bd_enzyme"/>
</dbReference>
<dbReference type="SUPFAM" id="SSF56801">
    <property type="entry name" value="Acetyl-CoA synthetase-like"/>
    <property type="match status" value="1"/>
</dbReference>
<gene>
    <name evidence="3" type="primary">fadD3_1</name>
    <name evidence="3" type="ORF">AGI3411_04363</name>
</gene>
<dbReference type="EC" id="6.2.1.41" evidence="3"/>
<evidence type="ECO:0000313" key="4">
    <source>
        <dbReference type="Proteomes" id="UP000289184"/>
    </source>
</evidence>
<evidence type="ECO:0000259" key="2">
    <source>
        <dbReference type="Pfam" id="PF13193"/>
    </source>
</evidence>
<dbReference type="PANTHER" id="PTHR43767">
    <property type="entry name" value="LONG-CHAIN-FATTY-ACID--COA LIGASE"/>
    <property type="match status" value="1"/>
</dbReference>
<dbReference type="Gene3D" id="3.40.50.12780">
    <property type="entry name" value="N-terminal domain of ligase-like"/>
    <property type="match status" value="1"/>
</dbReference>
<organism evidence="3 4">
    <name type="scientific">Achromobacter agilis</name>
    <dbReference type="NCBI Taxonomy" id="1353888"/>
    <lineage>
        <taxon>Bacteria</taxon>
        <taxon>Pseudomonadati</taxon>
        <taxon>Pseudomonadota</taxon>
        <taxon>Betaproteobacteria</taxon>
        <taxon>Burkholderiales</taxon>
        <taxon>Alcaligenaceae</taxon>
        <taxon>Achromobacter</taxon>
    </lineage>
</organism>
<sequence>MPPSSNSLYEGATVASLYRSAFKAFPDALAIVSNEKSVTYSQLEAQCYRIARLLRAKGLKRQDAVAFLVGNRAEAIAAIIAVQFIGLKSVSLHPMASEEDHVFVLRDAQVKALVVDEDKYADRALAIEARGIVPLVLPLDGGVRGAGLFGEAAAMDGGDLTPDALASEITKLSYTGGTTGRSKGILHAHRTTVTMVLQMLGAYEWPEHIKYLVTTPISHAAGGLILPVFIRGGTVYLSEKFTPAGFLAHVQRHRINFTFLVPTQIYGLLDHPGLAGGNCASLELVLYGAAPMAPSRLLEALRKIGPVFGQLYGQAEAPMTICYLRKQDHDPARPELLGSCGKAVAGNHVKLLDQDLREVPTGEIGELCVRSPLVMDGYLNRPEEDEKVFAGNWLHTGDMARMDSAGYLYIVDRVKDMIITGGFNVYPSEVENCLAQHPGIAMSAVIGVPHEKWGEAVTAIVVLKPGAVADEAEIIQYVTRKKGVVNAPKTVVFDNQLPLTALGKIDRKTLRKKYWADQRRQVS</sequence>
<dbReference type="PROSITE" id="PS00455">
    <property type="entry name" value="AMP_BINDING"/>
    <property type="match status" value="1"/>
</dbReference>
<dbReference type="Pfam" id="PF00501">
    <property type="entry name" value="AMP-binding"/>
    <property type="match status" value="1"/>
</dbReference>
<keyword evidence="3" id="KW-0436">Ligase</keyword>
<dbReference type="InterPro" id="IPR000873">
    <property type="entry name" value="AMP-dep_synth/lig_dom"/>
</dbReference>
<dbReference type="InterPro" id="IPR025110">
    <property type="entry name" value="AMP-bd_C"/>
</dbReference>
<feature type="domain" description="AMP-dependent synthetase/ligase" evidence="1">
    <location>
        <begin position="22"/>
        <end position="379"/>
    </location>
</feature>
<evidence type="ECO:0000259" key="1">
    <source>
        <dbReference type="Pfam" id="PF00501"/>
    </source>
</evidence>
<dbReference type="GO" id="GO:0016877">
    <property type="term" value="F:ligase activity, forming carbon-sulfur bonds"/>
    <property type="evidence" value="ECO:0007669"/>
    <property type="project" value="UniProtKB-ARBA"/>
</dbReference>
<accession>A0A446CPH3</accession>
<dbReference type="InterPro" id="IPR020845">
    <property type="entry name" value="AMP-binding_CS"/>
</dbReference>
<protein>
    <submittedName>
        <fullName evidence="3">3-[(3aS,4S,7aS)-7a-methyl-1, 5-dioxo-octahydro-1H-inden-4-yl]propanoyl:CoA ligase</fullName>
        <ecNumber evidence="3">6.2.1.41</ecNumber>
    </submittedName>
</protein>
<dbReference type="Pfam" id="PF13193">
    <property type="entry name" value="AMP-binding_C"/>
    <property type="match status" value="1"/>
</dbReference>
<feature type="domain" description="AMP-binding enzyme C-terminal" evidence="2">
    <location>
        <begin position="429"/>
        <end position="504"/>
    </location>
</feature>
<reference evidence="3 4" key="1">
    <citation type="submission" date="2018-07" db="EMBL/GenBank/DDBJ databases">
        <authorList>
            <person name="Peeters C."/>
        </authorList>
    </citation>
    <scope>NUCLEOTIDE SEQUENCE [LARGE SCALE GENOMIC DNA]</scope>
    <source>
        <strain evidence="3 4">LMG 3411</strain>
    </source>
</reference>
<dbReference type="Gene3D" id="3.30.300.30">
    <property type="match status" value="1"/>
</dbReference>
<name>A0A446CPH3_9BURK</name>
<dbReference type="PANTHER" id="PTHR43767:SF7">
    <property type="entry name" value="MEDIUM_LONG-CHAIN-FATTY-ACID--COA LIGASE FADD8"/>
    <property type="match status" value="1"/>
</dbReference>
<dbReference type="AlphaFoldDB" id="A0A446CPH3"/>
<dbReference type="InterPro" id="IPR045851">
    <property type="entry name" value="AMP-bd_C_sf"/>
</dbReference>
<dbReference type="EMBL" id="UFQB01000021">
    <property type="protein sequence ID" value="SSW69797.1"/>
    <property type="molecule type" value="Genomic_DNA"/>
</dbReference>
<proteinExistence type="predicted"/>
<dbReference type="Proteomes" id="UP000289184">
    <property type="component" value="Unassembled WGS sequence"/>
</dbReference>